<evidence type="ECO:0008006" key="3">
    <source>
        <dbReference type="Google" id="ProtNLM"/>
    </source>
</evidence>
<organism evidence="1 2">
    <name type="scientific">Rhipicephalus microplus</name>
    <name type="common">Cattle tick</name>
    <name type="synonym">Boophilus microplus</name>
    <dbReference type="NCBI Taxonomy" id="6941"/>
    <lineage>
        <taxon>Eukaryota</taxon>
        <taxon>Metazoa</taxon>
        <taxon>Ecdysozoa</taxon>
        <taxon>Arthropoda</taxon>
        <taxon>Chelicerata</taxon>
        <taxon>Arachnida</taxon>
        <taxon>Acari</taxon>
        <taxon>Parasitiformes</taxon>
        <taxon>Ixodida</taxon>
        <taxon>Ixodoidea</taxon>
        <taxon>Ixodidae</taxon>
        <taxon>Rhipicephalinae</taxon>
        <taxon>Rhipicephalus</taxon>
        <taxon>Boophilus</taxon>
    </lineage>
</organism>
<reference evidence="1" key="1">
    <citation type="journal article" date="2020" name="Cell">
        <title>Large-Scale Comparative Analyses of Tick Genomes Elucidate Their Genetic Diversity and Vector Capacities.</title>
        <authorList>
            <consortium name="Tick Genome and Microbiome Consortium (TIGMIC)"/>
            <person name="Jia N."/>
            <person name="Wang J."/>
            <person name="Shi W."/>
            <person name="Du L."/>
            <person name="Sun Y."/>
            <person name="Zhan W."/>
            <person name="Jiang J.F."/>
            <person name="Wang Q."/>
            <person name="Zhang B."/>
            <person name="Ji P."/>
            <person name="Bell-Sakyi L."/>
            <person name="Cui X.M."/>
            <person name="Yuan T.T."/>
            <person name="Jiang B.G."/>
            <person name="Yang W.F."/>
            <person name="Lam T.T."/>
            <person name="Chang Q.C."/>
            <person name="Ding S.J."/>
            <person name="Wang X.J."/>
            <person name="Zhu J.G."/>
            <person name="Ruan X.D."/>
            <person name="Zhao L."/>
            <person name="Wei J.T."/>
            <person name="Ye R.Z."/>
            <person name="Que T.C."/>
            <person name="Du C.H."/>
            <person name="Zhou Y.H."/>
            <person name="Cheng J.X."/>
            <person name="Dai P.F."/>
            <person name="Guo W.B."/>
            <person name="Han X.H."/>
            <person name="Huang E.J."/>
            <person name="Li L.F."/>
            <person name="Wei W."/>
            <person name="Gao Y.C."/>
            <person name="Liu J.Z."/>
            <person name="Shao H.Z."/>
            <person name="Wang X."/>
            <person name="Wang C.C."/>
            <person name="Yang T.C."/>
            <person name="Huo Q.B."/>
            <person name="Li W."/>
            <person name="Chen H.Y."/>
            <person name="Chen S.E."/>
            <person name="Zhou L.G."/>
            <person name="Ni X.B."/>
            <person name="Tian J.H."/>
            <person name="Sheng Y."/>
            <person name="Liu T."/>
            <person name="Pan Y.S."/>
            <person name="Xia L.Y."/>
            <person name="Li J."/>
            <person name="Zhao F."/>
            <person name="Cao W.C."/>
        </authorList>
    </citation>
    <scope>NUCLEOTIDE SEQUENCE</scope>
    <source>
        <strain evidence="1">Rmic-2018</strain>
    </source>
</reference>
<gene>
    <name evidence="1" type="ORF">HPB51_017260</name>
</gene>
<comment type="caution">
    <text evidence="1">The sequence shown here is derived from an EMBL/GenBank/DDBJ whole genome shotgun (WGS) entry which is preliminary data.</text>
</comment>
<protein>
    <recommendedName>
        <fullName evidence="3">Transposase</fullName>
    </recommendedName>
</protein>
<evidence type="ECO:0000313" key="1">
    <source>
        <dbReference type="EMBL" id="KAH8037760.1"/>
    </source>
</evidence>
<accession>A0A9J6EUI6</accession>
<evidence type="ECO:0000313" key="2">
    <source>
        <dbReference type="Proteomes" id="UP000821866"/>
    </source>
</evidence>
<keyword evidence="2" id="KW-1185">Reference proteome</keyword>
<reference evidence="1" key="2">
    <citation type="submission" date="2021-09" db="EMBL/GenBank/DDBJ databases">
        <authorList>
            <person name="Jia N."/>
            <person name="Wang J."/>
            <person name="Shi W."/>
            <person name="Du L."/>
            <person name="Sun Y."/>
            <person name="Zhan W."/>
            <person name="Jiang J."/>
            <person name="Wang Q."/>
            <person name="Zhang B."/>
            <person name="Ji P."/>
            <person name="Sakyi L.B."/>
            <person name="Cui X."/>
            <person name="Yuan T."/>
            <person name="Jiang B."/>
            <person name="Yang W."/>
            <person name="Lam T.T.-Y."/>
            <person name="Chang Q."/>
            <person name="Ding S."/>
            <person name="Wang X."/>
            <person name="Zhu J."/>
            <person name="Ruan X."/>
            <person name="Zhao L."/>
            <person name="Wei J."/>
            <person name="Que T."/>
            <person name="Du C."/>
            <person name="Cheng J."/>
            <person name="Dai P."/>
            <person name="Han X."/>
            <person name="Huang E."/>
            <person name="Gao Y."/>
            <person name="Liu J."/>
            <person name="Shao H."/>
            <person name="Ye R."/>
            <person name="Li L."/>
            <person name="Wei W."/>
            <person name="Wang X."/>
            <person name="Wang C."/>
            <person name="Huo Q."/>
            <person name="Li W."/>
            <person name="Guo W."/>
            <person name="Chen H."/>
            <person name="Chen S."/>
            <person name="Zhou L."/>
            <person name="Zhou L."/>
            <person name="Ni X."/>
            <person name="Tian J."/>
            <person name="Zhou Y."/>
            <person name="Sheng Y."/>
            <person name="Liu T."/>
            <person name="Pan Y."/>
            <person name="Xia L."/>
            <person name="Li J."/>
            <person name="Zhao F."/>
            <person name="Cao W."/>
        </authorList>
    </citation>
    <scope>NUCLEOTIDE SEQUENCE</scope>
    <source>
        <strain evidence="1">Rmic-2018</strain>
        <tissue evidence="1">Larvae</tissue>
    </source>
</reference>
<dbReference type="AlphaFoldDB" id="A0A9J6EUI6"/>
<name>A0A9J6EUI6_RHIMP</name>
<sequence>MTAKTRLLRHDTFAMAALRRKVHSYFMRNELPMVEELRNDMISDPEVDMPTISTRTMQRMLKDLGVGLPKEKKKKGEFRIARKRRDRYLASKVYFRTTQKMWRQQW</sequence>
<dbReference type="EMBL" id="JABSTU010000002">
    <property type="protein sequence ID" value="KAH8037760.1"/>
    <property type="molecule type" value="Genomic_DNA"/>
</dbReference>
<dbReference type="Proteomes" id="UP000821866">
    <property type="component" value="Chromosome 10"/>
</dbReference>
<dbReference type="VEuPathDB" id="VectorBase:LOC119167232"/>
<proteinExistence type="predicted"/>